<dbReference type="Proteomes" id="UP001387215">
    <property type="component" value="Unassembled WGS sequence"/>
</dbReference>
<reference evidence="2 3" key="1">
    <citation type="submission" date="2024-02" db="EMBL/GenBank/DDBJ databases">
        <title>Lysobacter Genome Sequencing and Mining.</title>
        <authorList>
            <person name="Bierman J."/>
            <person name="Walker M.C."/>
        </authorList>
    </citation>
    <scope>NUCLEOTIDE SEQUENCE [LARGE SCALE GENOMIC DNA]</scope>
    <source>
        <strain evidence="2 3">PB6250</strain>
    </source>
</reference>
<dbReference type="EMBL" id="JBANDL010000002">
    <property type="protein sequence ID" value="MEI2456431.1"/>
    <property type="molecule type" value="Genomic_DNA"/>
</dbReference>
<sequence length="222" mass="24012">MMIVKPVSLSLIVAASITNSYASSVLTAKEAAALAEAPGITSWHTEIIRASPTKEVVFVTYQPPQPVGTDSCKLMRNEFVAVGTEKGFKTIPMAQKTMLALRPCGGIDVSEFRQLHGKAHDLQPDKLVPVLRKAVPAFGGQGSNVKFGSASLRDAFNRLSKSDLARFSVRPSRELTAIFYSKETRPDLISVRVKTNSSEVFVDLSNGPDQTTTSAKKRTATN</sequence>
<gene>
    <name evidence="2" type="ORF">V2J18_17355</name>
</gene>
<evidence type="ECO:0000313" key="2">
    <source>
        <dbReference type="EMBL" id="MEI2456431.1"/>
    </source>
</evidence>
<organism evidence="2 3">
    <name type="scientific">Lysobacter firmicutimachus</name>
    <dbReference type="NCBI Taxonomy" id="1792846"/>
    <lineage>
        <taxon>Bacteria</taxon>
        <taxon>Pseudomonadati</taxon>
        <taxon>Pseudomonadota</taxon>
        <taxon>Gammaproteobacteria</taxon>
        <taxon>Lysobacterales</taxon>
        <taxon>Lysobacteraceae</taxon>
        <taxon>Lysobacter</taxon>
    </lineage>
</organism>
<evidence type="ECO:0000313" key="3">
    <source>
        <dbReference type="Proteomes" id="UP001387215"/>
    </source>
</evidence>
<protein>
    <submittedName>
        <fullName evidence="2">Uncharacterized protein</fullName>
    </submittedName>
</protein>
<comment type="caution">
    <text evidence="2">The sequence shown here is derived from an EMBL/GenBank/DDBJ whole genome shotgun (WGS) entry which is preliminary data.</text>
</comment>
<keyword evidence="3" id="KW-1185">Reference proteome</keyword>
<dbReference type="RefSeq" id="WP_336132442.1">
    <property type="nucleotide sequence ID" value="NZ_JBANDL010000002.1"/>
</dbReference>
<name>A0ABU8D5Y0_9GAMM</name>
<evidence type="ECO:0000256" key="1">
    <source>
        <dbReference type="SAM" id="SignalP"/>
    </source>
</evidence>
<feature type="signal peptide" evidence="1">
    <location>
        <begin position="1"/>
        <end position="22"/>
    </location>
</feature>
<proteinExistence type="predicted"/>
<keyword evidence="1" id="KW-0732">Signal</keyword>
<accession>A0ABU8D5Y0</accession>
<feature type="chain" id="PRO_5047063468" evidence="1">
    <location>
        <begin position="23"/>
        <end position="222"/>
    </location>
</feature>